<organism evidence="5 7">
    <name type="scientific">Rotaria socialis</name>
    <dbReference type="NCBI Taxonomy" id="392032"/>
    <lineage>
        <taxon>Eukaryota</taxon>
        <taxon>Metazoa</taxon>
        <taxon>Spiralia</taxon>
        <taxon>Gnathifera</taxon>
        <taxon>Rotifera</taxon>
        <taxon>Eurotatoria</taxon>
        <taxon>Bdelloidea</taxon>
        <taxon>Philodinida</taxon>
        <taxon>Philodinidae</taxon>
        <taxon>Rotaria</taxon>
    </lineage>
</organism>
<evidence type="ECO:0000313" key="8">
    <source>
        <dbReference type="Proteomes" id="UP000663873"/>
    </source>
</evidence>
<dbReference type="EMBL" id="CAJOBP010006310">
    <property type="protein sequence ID" value="CAF4489908.1"/>
    <property type="molecule type" value="Genomic_DNA"/>
</dbReference>
<reference evidence="5" key="1">
    <citation type="submission" date="2021-02" db="EMBL/GenBank/DDBJ databases">
        <authorList>
            <person name="Nowell W R."/>
        </authorList>
    </citation>
    <scope>NUCLEOTIDE SEQUENCE</scope>
</reference>
<dbReference type="Pfam" id="PF02894">
    <property type="entry name" value="GFO_IDH_MocA_C"/>
    <property type="match status" value="1"/>
</dbReference>
<evidence type="ECO:0000313" key="7">
    <source>
        <dbReference type="Proteomes" id="UP000663825"/>
    </source>
</evidence>
<dbReference type="InterPro" id="IPR000683">
    <property type="entry name" value="Gfo/Idh/MocA-like_OxRdtase_N"/>
</dbReference>
<dbReference type="PANTHER" id="PTHR43708">
    <property type="entry name" value="CONSERVED EXPRESSED OXIDOREDUCTASE (EUROFUNG)"/>
    <property type="match status" value="1"/>
</dbReference>
<comment type="similarity">
    <text evidence="1">Belongs to the Gfo/Idh/MocA family.</text>
</comment>
<dbReference type="Gene3D" id="3.30.360.10">
    <property type="entry name" value="Dihydrodipicolinate Reductase, domain 2"/>
    <property type="match status" value="1"/>
</dbReference>
<evidence type="ECO:0000256" key="1">
    <source>
        <dbReference type="ARBA" id="ARBA00010928"/>
    </source>
</evidence>
<dbReference type="InterPro" id="IPR004104">
    <property type="entry name" value="Gfo/Idh/MocA-like_OxRdtase_C"/>
</dbReference>
<sequence>MNRFLTSIPRLNLIPSLPKNPLDYPIILVGAGAIVTLGHLPAYKIAGFPVKGIYDTDRQKALAVASKWNIPKVYNTIDEACATANNENVIFDLAVPSKQIESILKQLPINSHALIQKPMGENLAQAQSIVNICKQRQISGSINFQLRYAPYIVALKDAIQRGWLGDRLTTIEIHVNVHMPWSSWPFLTTVPRLELTYHSVHYVDLIRDLSKPYEPSTVNCRSSRHAAMPHLSPVRSSYSFEYKHDPMLYVNIYTNHHHRWGTKHAQSYLLVEGTRGAAKAQLGDNLAYGENIEGKQTDYLQICSDEITDGKWIDIDLEARSRFPHAFIGPMAAAIRRCENKNDQPLTDIEDALKTMAILEAAWKSSTNNMTPIDYE</sequence>
<evidence type="ECO:0000313" key="6">
    <source>
        <dbReference type="EMBL" id="CAF4489908.1"/>
    </source>
</evidence>
<dbReference type="GO" id="GO:0000166">
    <property type="term" value="F:nucleotide binding"/>
    <property type="evidence" value="ECO:0007669"/>
    <property type="project" value="InterPro"/>
</dbReference>
<evidence type="ECO:0000259" key="3">
    <source>
        <dbReference type="Pfam" id="PF01408"/>
    </source>
</evidence>
<keyword evidence="8" id="KW-1185">Reference proteome</keyword>
<dbReference type="AlphaFoldDB" id="A0A817WTI0"/>
<dbReference type="Gene3D" id="3.40.50.720">
    <property type="entry name" value="NAD(P)-binding Rossmann-like Domain"/>
    <property type="match status" value="1"/>
</dbReference>
<evidence type="ECO:0000259" key="4">
    <source>
        <dbReference type="Pfam" id="PF02894"/>
    </source>
</evidence>
<feature type="domain" description="Gfo/Idh/MocA-like oxidoreductase C-terminal" evidence="4">
    <location>
        <begin position="197"/>
        <end position="370"/>
    </location>
</feature>
<name>A0A817WTI0_9BILA</name>
<dbReference type="OrthoDB" id="446809at2759"/>
<dbReference type="SUPFAM" id="SSF51735">
    <property type="entry name" value="NAD(P)-binding Rossmann-fold domains"/>
    <property type="match status" value="1"/>
</dbReference>
<proteinExistence type="inferred from homology"/>
<gene>
    <name evidence="5" type="ORF">TIS948_LOCUS24023</name>
    <name evidence="6" type="ORF">UJA718_LOCUS25568</name>
</gene>
<dbReference type="PANTHER" id="PTHR43708:SF5">
    <property type="entry name" value="CONSERVED EXPRESSED OXIDOREDUCTASE (EUROFUNG)-RELATED"/>
    <property type="match status" value="1"/>
</dbReference>
<dbReference type="Proteomes" id="UP000663873">
    <property type="component" value="Unassembled WGS sequence"/>
</dbReference>
<evidence type="ECO:0008006" key="9">
    <source>
        <dbReference type="Google" id="ProtNLM"/>
    </source>
</evidence>
<keyword evidence="2" id="KW-0560">Oxidoreductase</keyword>
<comment type="caution">
    <text evidence="5">The sequence shown here is derived from an EMBL/GenBank/DDBJ whole genome shotgun (WGS) entry which is preliminary data.</text>
</comment>
<feature type="domain" description="Gfo/Idh/MocA-like oxidoreductase N-terminal" evidence="3">
    <location>
        <begin position="27"/>
        <end position="137"/>
    </location>
</feature>
<dbReference type="InterPro" id="IPR036291">
    <property type="entry name" value="NAD(P)-bd_dom_sf"/>
</dbReference>
<dbReference type="SUPFAM" id="SSF55347">
    <property type="entry name" value="Glyceraldehyde-3-phosphate dehydrogenase-like, C-terminal domain"/>
    <property type="match status" value="1"/>
</dbReference>
<evidence type="ECO:0000256" key="2">
    <source>
        <dbReference type="ARBA" id="ARBA00023002"/>
    </source>
</evidence>
<dbReference type="Pfam" id="PF01408">
    <property type="entry name" value="GFO_IDH_MocA"/>
    <property type="match status" value="1"/>
</dbReference>
<protein>
    <recommendedName>
        <fullName evidence="9">Oxidoreductase</fullName>
    </recommendedName>
</protein>
<dbReference type="EMBL" id="CAJNXB010004132">
    <property type="protein sequence ID" value="CAF3359342.1"/>
    <property type="molecule type" value="Genomic_DNA"/>
</dbReference>
<accession>A0A817WTI0</accession>
<dbReference type="Proteomes" id="UP000663825">
    <property type="component" value="Unassembled WGS sequence"/>
</dbReference>
<dbReference type="InterPro" id="IPR051317">
    <property type="entry name" value="Gfo/Idh/MocA_oxidoreduct"/>
</dbReference>
<dbReference type="GO" id="GO:0016491">
    <property type="term" value="F:oxidoreductase activity"/>
    <property type="evidence" value="ECO:0007669"/>
    <property type="project" value="UniProtKB-KW"/>
</dbReference>
<evidence type="ECO:0000313" key="5">
    <source>
        <dbReference type="EMBL" id="CAF3359342.1"/>
    </source>
</evidence>